<gene>
    <name evidence="4" type="ORF">RSO01_30630</name>
</gene>
<name>A0A512NA89_9HYPH</name>
<evidence type="ECO:0000256" key="2">
    <source>
        <dbReference type="ARBA" id="ARBA00023033"/>
    </source>
</evidence>
<evidence type="ECO:0000259" key="3">
    <source>
        <dbReference type="Pfam" id="PF00296"/>
    </source>
</evidence>
<dbReference type="GO" id="GO:0016705">
    <property type="term" value="F:oxidoreductase activity, acting on paired donors, with incorporation or reduction of molecular oxygen"/>
    <property type="evidence" value="ECO:0007669"/>
    <property type="project" value="InterPro"/>
</dbReference>
<dbReference type="InterPro" id="IPR011251">
    <property type="entry name" value="Luciferase-like_dom"/>
</dbReference>
<dbReference type="RefSeq" id="WP_147149977.1">
    <property type="nucleotide sequence ID" value="NZ_BKAJ01000048.1"/>
</dbReference>
<protein>
    <submittedName>
        <fullName evidence="4">Monooxygenase</fullName>
    </submittedName>
</protein>
<evidence type="ECO:0000313" key="4">
    <source>
        <dbReference type="EMBL" id="GEP55897.1"/>
    </source>
</evidence>
<evidence type="ECO:0000313" key="5">
    <source>
        <dbReference type="Proteomes" id="UP000321058"/>
    </source>
</evidence>
<dbReference type="AlphaFoldDB" id="A0A512NA89"/>
<dbReference type="GO" id="GO:0005829">
    <property type="term" value="C:cytosol"/>
    <property type="evidence" value="ECO:0007669"/>
    <property type="project" value="TreeGrafter"/>
</dbReference>
<dbReference type="PANTHER" id="PTHR30137">
    <property type="entry name" value="LUCIFERASE-LIKE MONOOXYGENASE"/>
    <property type="match status" value="1"/>
</dbReference>
<reference evidence="4 5" key="1">
    <citation type="submission" date="2019-07" db="EMBL/GenBank/DDBJ databases">
        <title>Whole genome shotgun sequence of Reyranella soli NBRC 108950.</title>
        <authorList>
            <person name="Hosoyama A."/>
            <person name="Uohara A."/>
            <person name="Ohji S."/>
            <person name="Ichikawa N."/>
        </authorList>
    </citation>
    <scope>NUCLEOTIDE SEQUENCE [LARGE SCALE GENOMIC DNA]</scope>
    <source>
        <strain evidence="4 5">NBRC 108950</strain>
    </source>
</reference>
<dbReference type="Gene3D" id="3.20.20.30">
    <property type="entry name" value="Luciferase-like domain"/>
    <property type="match status" value="1"/>
</dbReference>
<dbReference type="GO" id="GO:0004497">
    <property type="term" value="F:monooxygenase activity"/>
    <property type="evidence" value="ECO:0007669"/>
    <property type="project" value="UniProtKB-KW"/>
</dbReference>
<proteinExistence type="predicted"/>
<keyword evidence="2 4" id="KW-0503">Monooxygenase</keyword>
<comment type="caution">
    <text evidence="4">The sequence shown here is derived from an EMBL/GenBank/DDBJ whole genome shotgun (WGS) entry which is preliminary data.</text>
</comment>
<accession>A0A512NA89</accession>
<dbReference type="CDD" id="cd00347">
    <property type="entry name" value="Flavin_utilizing_monoxygenases"/>
    <property type="match status" value="1"/>
</dbReference>
<dbReference type="InterPro" id="IPR050766">
    <property type="entry name" value="Bact_Lucif_Oxidored"/>
</dbReference>
<dbReference type="Pfam" id="PF00296">
    <property type="entry name" value="Bac_luciferase"/>
    <property type="match status" value="1"/>
</dbReference>
<dbReference type="InterPro" id="IPR036661">
    <property type="entry name" value="Luciferase-like_sf"/>
</dbReference>
<dbReference type="SUPFAM" id="SSF51679">
    <property type="entry name" value="Bacterial luciferase-like"/>
    <property type="match status" value="1"/>
</dbReference>
<dbReference type="OrthoDB" id="9776438at2"/>
<evidence type="ECO:0000256" key="1">
    <source>
        <dbReference type="ARBA" id="ARBA00023002"/>
    </source>
</evidence>
<dbReference type="Proteomes" id="UP000321058">
    <property type="component" value="Unassembled WGS sequence"/>
</dbReference>
<sequence>MKVWHFSELAYYPAWEELGAQLRNVVPSRLCDPKVAADLYHRGLDEWALCDELGLNIMVNEHHATATCIDSVSTIPMAILARETKKARLLCLGMPIGNRFDAVRVAEEYSMLDVISRGRVEMGFVKGAPFEVTPANSNPADLVTRFWEAHDLILKAMTTHDGPFNWEGRYFQYRQVNVWPRPYQQPHPPVWLTVNSPESAQVAGERGYVIGSLNTGYVRTPAIYAAYRKGAASQGREATRDRFAYMAIVGVGSTREEGYRRADQILDYSRTALRVGAQFAFPPGYQSVAATAQALRSPGYGKGVPMRSIALRNGRQVDPIGASVEEFIDAGICFAGTPDMVVEQMRAFYGHVGGFGHLLMMGQGGHITHDDTVDNLTMFSKEVLPRVAELG</sequence>
<dbReference type="EMBL" id="BKAJ01000048">
    <property type="protein sequence ID" value="GEP55897.1"/>
    <property type="molecule type" value="Genomic_DNA"/>
</dbReference>
<keyword evidence="1" id="KW-0560">Oxidoreductase</keyword>
<keyword evidence="5" id="KW-1185">Reference proteome</keyword>
<dbReference type="PANTHER" id="PTHR30137:SF8">
    <property type="entry name" value="BLR5498 PROTEIN"/>
    <property type="match status" value="1"/>
</dbReference>
<feature type="domain" description="Luciferase-like" evidence="3">
    <location>
        <begin position="48"/>
        <end position="349"/>
    </location>
</feature>
<organism evidence="4 5">
    <name type="scientific">Reyranella soli</name>
    <dbReference type="NCBI Taxonomy" id="1230389"/>
    <lineage>
        <taxon>Bacteria</taxon>
        <taxon>Pseudomonadati</taxon>
        <taxon>Pseudomonadota</taxon>
        <taxon>Alphaproteobacteria</taxon>
        <taxon>Hyphomicrobiales</taxon>
        <taxon>Reyranellaceae</taxon>
        <taxon>Reyranella</taxon>
    </lineage>
</organism>